<dbReference type="Proteomes" id="UP000015105">
    <property type="component" value="Chromosome 6D"/>
</dbReference>
<evidence type="ECO:0000256" key="1">
    <source>
        <dbReference type="ARBA" id="ARBA00022837"/>
    </source>
</evidence>
<dbReference type="GO" id="GO:0004601">
    <property type="term" value="F:peroxidase activity"/>
    <property type="evidence" value="ECO:0007669"/>
    <property type="project" value="InterPro"/>
</dbReference>
<protein>
    <recommendedName>
        <fullName evidence="4">Plant heme peroxidase family profile domain-containing protein</fullName>
    </recommendedName>
</protein>
<organism evidence="2 3">
    <name type="scientific">Aegilops tauschii subsp. strangulata</name>
    <name type="common">Goatgrass</name>
    <dbReference type="NCBI Taxonomy" id="200361"/>
    <lineage>
        <taxon>Eukaryota</taxon>
        <taxon>Viridiplantae</taxon>
        <taxon>Streptophyta</taxon>
        <taxon>Embryophyta</taxon>
        <taxon>Tracheophyta</taxon>
        <taxon>Spermatophyta</taxon>
        <taxon>Magnoliopsida</taxon>
        <taxon>Liliopsida</taxon>
        <taxon>Poales</taxon>
        <taxon>Poaceae</taxon>
        <taxon>BOP clade</taxon>
        <taxon>Pooideae</taxon>
        <taxon>Triticodae</taxon>
        <taxon>Triticeae</taxon>
        <taxon>Triticinae</taxon>
        <taxon>Aegilops</taxon>
    </lineage>
</organism>
<name>A0A453NEY4_AEGTS</name>
<reference evidence="2" key="5">
    <citation type="journal article" date="2021" name="G3 (Bethesda)">
        <title>Aegilops tauschii genome assembly Aet v5.0 features greater sequence contiguity and improved annotation.</title>
        <authorList>
            <person name="Wang L."/>
            <person name="Zhu T."/>
            <person name="Rodriguez J.C."/>
            <person name="Deal K.R."/>
            <person name="Dubcovsky J."/>
            <person name="McGuire P.E."/>
            <person name="Lux T."/>
            <person name="Spannagl M."/>
            <person name="Mayer K.F.X."/>
            <person name="Baldrich P."/>
            <person name="Meyers B.C."/>
            <person name="Huo N."/>
            <person name="Gu Y.Q."/>
            <person name="Zhou H."/>
            <person name="Devos K.M."/>
            <person name="Bennetzen J.L."/>
            <person name="Unver T."/>
            <person name="Budak H."/>
            <person name="Gulick P.J."/>
            <person name="Galiba G."/>
            <person name="Kalapos B."/>
            <person name="Nelson D.R."/>
            <person name="Li P."/>
            <person name="You F.M."/>
            <person name="Luo M.C."/>
            <person name="Dvorak J."/>
        </authorList>
    </citation>
    <scope>NUCLEOTIDE SEQUENCE [LARGE SCALE GENOMIC DNA]</scope>
    <source>
        <strain evidence="2">cv. AL8/78</strain>
    </source>
</reference>
<reference evidence="2" key="4">
    <citation type="submission" date="2019-03" db="UniProtKB">
        <authorList>
            <consortium name="EnsemblPlants"/>
        </authorList>
    </citation>
    <scope>IDENTIFICATION</scope>
</reference>
<evidence type="ECO:0000313" key="3">
    <source>
        <dbReference type="Proteomes" id="UP000015105"/>
    </source>
</evidence>
<dbReference type="GO" id="GO:0006979">
    <property type="term" value="P:response to oxidative stress"/>
    <property type="evidence" value="ECO:0007669"/>
    <property type="project" value="InterPro"/>
</dbReference>
<proteinExistence type="predicted"/>
<dbReference type="GO" id="GO:0020037">
    <property type="term" value="F:heme binding"/>
    <property type="evidence" value="ECO:0007669"/>
    <property type="project" value="InterPro"/>
</dbReference>
<evidence type="ECO:0008006" key="4">
    <source>
        <dbReference type="Google" id="ProtNLM"/>
    </source>
</evidence>
<reference evidence="3" key="1">
    <citation type="journal article" date="2014" name="Science">
        <title>Ancient hybridizations among the ancestral genomes of bread wheat.</title>
        <authorList>
            <consortium name="International Wheat Genome Sequencing Consortium,"/>
            <person name="Marcussen T."/>
            <person name="Sandve S.R."/>
            <person name="Heier L."/>
            <person name="Spannagl M."/>
            <person name="Pfeifer M."/>
            <person name="Jakobsen K.S."/>
            <person name="Wulff B.B."/>
            <person name="Steuernagel B."/>
            <person name="Mayer K.F."/>
            <person name="Olsen O.A."/>
        </authorList>
    </citation>
    <scope>NUCLEOTIDE SEQUENCE [LARGE SCALE GENOMIC DNA]</scope>
    <source>
        <strain evidence="3">cv. AL8/78</strain>
    </source>
</reference>
<accession>A0A453NEY4</accession>
<dbReference type="EnsemblPlants" id="AET6Gv20352000.6">
    <property type="protein sequence ID" value="AET6Gv20352000.6"/>
    <property type="gene ID" value="AET6Gv20352000"/>
</dbReference>
<reference evidence="3" key="2">
    <citation type="journal article" date="2017" name="Nat. Plants">
        <title>The Aegilops tauschii genome reveals multiple impacts of transposons.</title>
        <authorList>
            <person name="Zhao G."/>
            <person name="Zou C."/>
            <person name="Li K."/>
            <person name="Wang K."/>
            <person name="Li T."/>
            <person name="Gao L."/>
            <person name="Zhang X."/>
            <person name="Wang H."/>
            <person name="Yang Z."/>
            <person name="Liu X."/>
            <person name="Jiang W."/>
            <person name="Mao L."/>
            <person name="Kong X."/>
            <person name="Jiao Y."/>
            <person name="Jia J."/>
        </authorList>
    </citation>
    <scope>NUCLEOTIDE SEQUENCE [LARGE SCALE GENOMIC DNA]</scope>
    <source>
        <strain evidence="3">cv. AL8/78</strain>
    </source>
</reference>
<sequence length="32" mass="3559">RELPSPSMTFPQLVALFAGKGLDVRDLVWLSD</sequence>
<reference evidence="2" key="3">
    <citation type="journal article" date="2017" name="Nature">
        <title>Genome sequence of the progenitor of the wheat D genome Aegilops tauschii.</title>
        <authorList>
            <person name="Luo M.C."/>
            <person name="Gu Y.Q."/>
            <person name="Puiu D."/>
            <person name="Wang H."/>
            <person name="Twardziok S.O."/>
            <person name="Deal K.R."/>
            <person name="Huo N."/>
            <person name="Zhu T."/>
            <person name="Wang L."/>
            <person name="Wang Y."/>
            <person name="McGuire P.E."/>
            <person name="Liu S."/>
            <person name="Long H."/>
            <person name="Ramasamy R.K."/>
            <person name="Rodriguez J.C."/>
            <person name="Van S.L."/>
            <person name="Yuan L."/>
            <person name="Wang Z."/>
            <person name="Xia Z."/>
            <person name="Xiao L."/>
            <person name="Anderson O.D."/>
            <person name="Ouyang S."/>
            <person name="Liang Y."/>
            <person name="Zimin A.V."/>
            <person name="Pertea G."/>
            <person name="Qi P."/>
            <person name="Bennetzen J.L."/>
            <person name="Dai X."/>
            <person name="Dawson M.W."/>
            <person name="Muller H.G."/>
            <person name="Kugler K."/>
            <person name="Rivarola-Duarte L."/>
            <person name="Spannagl M."/>
            <person name="Mayer K.F.X."/>
            <person name="Lu F.H."/>
            <person name="Bevan M.W."/>
            <person name="Leroy P."/>
            <person name="Li P."/>
            <person name="You F.M."/>
            <person name="Sun Q."/>
            <person name="Liu Z."/>
            <person name="Lyons E."/>
            <person name="Wicker T."/>
            <person name="Salzberg S.L."/>
            <person name="Devos K.M."/>
            <person name="Dvorak J."/>
        </authorList>
    </citation>
    <scope>NUCLEOTIDE SEQUENCE [LARGE SCALE GENOMIC DNA]</scope>
    <source>
        <strain evidence="2">cv. AL8/78</strain>
    </source>
</reference>
<dbReference type="Gramene" id="AET6Gv20352000.6">
    <property type="protein sequence ID" value="AET6Gv20352000.6"/>
    <property type="gene ID" value="AET6Gv20352000"/>
</dbReference>
<dbReference type="AlphaFoldDB" id="A0A453NEY4"/>
<dbReference type="InterPro" id="IPR010255">
    <property type="entry name" value="Haem_peroxidase_sf"/>
</dbReference>
<keyword evidence="3" id="KW-1185">Reference proteome</keyword>
<keyword evidence="1" id="KW-0106">Calcium</keyword>
<evidence type="ECO:0000313" key="2">
    <source>
        <dbReference type="EnsemblPlants" id="AET6Gv20352000.6"/>
    </source>
</evidence>
<dbReference type="SUPFAM" id="SSF48113">
    <property type="entry name" value="Heme-dependent peroxidases"/>
    <property type="match status" value="1"/>
</dbReference>